<evidence type="ECO:0000313" key="5">
    <source>
        <dbReference type="EMBL" id="RMZ93130.1"/>
    </source>
</evidence>
<dbReference type="GO" id="GO:0006511">
    <property type="term" value="P:ubiquitin-dependent protein catabolic process"/>
    <property type="evidence" value="ECO:0007669"/>
    <property type="project" value="TreeGrafter"/>
</dbReference>
<dbReference type="GO" id="GO:0008270">
    <property type="term" value="F:zinc ion binding"/>
    <property type="evidence" value="ECO:0007669"/>
    <property type="project" value="UniProtKB-KW"/>
</dbReference>
<dbReference type="AlphaFoldDB" id="A0A3M7P2S3"/>
<evidence type="ECO:0000256" key="1">
    <source>
        <dbReference type="ARBA" id="ARBA00022771"/>
    </source>
</evidence>
<dbReference type="PROSITE" id="PS50089">
    <property type="entry name" value="ZF_RING_2"/>
    <property type="match status" value="1"/>
</dbReference>
<dbReference type="EMBL" id="REGN01014047">
    <property type="protein sequence ID" value="RMZ93130.1"/>
    <property type="molecule type" value="Genomic_DNA"/>
</dbReference>
<proteinExistence type="predicted"/>
<dbReference type="OrthoDB" id="8062037at2759"/>
<dbReference type="InterPro" id="IPR051826">
    <property type="entry name" value="E3_ubiquitin-ligase_domain"/>
</dbReference>
<dbReference type="PANTHER" id="PTHR22765:SF434">
    <property type="entry name" value="GB|AAD18119.1-RELATED"/>
    <property type="match status" value="1"/>
</dbReference>
<keyword evidence="2" id="KW-0862">Zinc</keyword>
<dbReference type="CDD" id="cd16454">
    <property type="entry name" value="RING-H2_PA-TM-RING"/>
    <property type="match status" value="1"/>
</dbReference>
<organism evidence="5 6">
    <name type="scientific">Brachionus plicatilis</name>
    <name type="common">Marine rotifer</name>
    <name type="synonym">Brachionus muelleri</name>
    <dbReference type="NCBI Taxonomy" id="10195"/>
    <lineage>
        <taxon>Eukaryota</taxon>
        <taxon>Metazoa</taxon>
        <taxon>Spiralia</taxon>
        <taxon>Gnathifera</taxon>
        <taxon>Rotifera</taxon>
        <taxon>Eurotatoria</taxon>
        <taxon>Monogononta</taxon>
        <taxon>Pseudotrocha</taxon>
        <taxon>Ploima</taxon>
        <taxon>Brachionidae</taxon>
        <taxon>Brachionus</taxon>
    </lineage>
</organism>
<reference evidence="5 6" key="1">
    <citation type="journal article" date="2018" name="Sci. Rep.">
        <title>Genomic signatures of local adaptation to the degree of environmental predictability in rotifers.</title>
        <authorList>
            <person name="Franch-Gras L."/>
            <person name="Hahn C."/>
            <person name="Garcia-Roger E.M."/>
            <person name="Carmona M.J."/>
            <person name="Serra M."/>
            <person name="Gomez A."/>
        </authorList>
    </citation>
    <scope>NUCLEOTIDE SEQUENCE [LARGE SCALE GENOMIC DNA]</scope>
    <source>
        <strain evidence="5">HYR1</strain>
    </source>
</reference>
<evidence type="ECO:0000259" key="4">
    <source>
        <dbReference type="PROSITE" id="PS50089"/>
    </source>
</evidence>
<evidence type="ECO:0000256" key="2">
    <source>
        <dbReference type="ARBA" id="ARBA00022833"/>
    </source>
</evidence>
<name>A0A3M7P2S3_BRAPC</name>
<dbReference type="InterPro" id="IPR013083">
    <property type="entry name" value="Znf_RING/FYVE/PHD"/>
</dbReference>
<keyword evidence="1 3" id="KW-0863">Zinc-finger</keyword>
<sequence length="454" mass="52019">MDIINNKNLDCCLIVPNKSEKHRGYVELLFESNKRTGGDEIDDLIYDAILKQFIIIFKNQKTTDGVLAFGDVNFQNELYKAFRVDRKKFILENIDSNLQNDVINLYIDYLLEAIGKAEFQMQHIKTGFVLIECSQAIDFDSLNKKYSDHNTLQKKTIKFHFVPELDKDLNVLSRVDTVKYFSSILSCSSELHCTISENQAANFAENDSVQETLNASEIFYKEKIKNLEHKLLLYKNLNQSLNQMNFLGDQASDSNGTDSFLSADNDWALSSSCLREPNLVPKECKLLYQDNGDKACKTSKLESDLVQSRCDKKKMIKNFQKFLIGDNKNDGETDKKVDSNSTSKISNRTTQCTFSPLRSKCNPLAQRFPVIKYQRPNCKSYFKPEEETGENSDLETCLNLNIKCSICLEDLLPNENVRILSCFHQFHVKCIDTWLAQKSTCPTCKLDLIISSNE</sequence>
<dbReference type="PANTHER" id="PTHR22765">
    <property type="entry name" value="RING FINGER AND PROTEASE ASSOCIATED DOMAIN-CONTAINING"/>
    <property type="match status" value="1"/>
</dbReference>
<dbReference type="SUPFAM" id="SSF57850">
    <property type="entry name" value="RING/U-box"/>
    <property type="match status" value="1"/>
</dbReference>
<dbReference type="STRING" id="10195.A0A3M7P2S3"/>
<comment type="caution">
    <text evidence="5">The sequence shown here is derived from an EMBL/GenBank/DDBJ whole genome shotgun (WGS) entry which is preliminary data.</text>
</comment>
<keyword evidence="6" id="KW-1185">Reference proteome</keyword>
<dbReference type="Pfam" id="PF13639">
    <property type="entry name" value="zf-RING_2"/>
    <property type="match status" value="1"/>
</dbReference>
<protein>
    <submittedName>
        <fullName evidence="5">E3 ubiquitin-ligase SDIR1-like isoform X1</fullName>
    </submittedName>
</protein>
<dbReference type="Proteomes" id="UP000276133">
    <property type="component" value="Unassembled WGS sequence"/>
</dbReference>
<dbReference type="InterPro" id="IPR001841">
    <property type="entry name" value="Znf_RING"/>
</dbReference>
<evidence type="ECO:0000256" key="3">
    <source>
        <dbReference type="PROSITE-ProRule" id="PRU00175"/>
    </source>
</evidence>
<dbReference type="Gene3D" id="3.30.40.10">
    <property type="entry name" value="Zinc/RING finger domain, C3HC4 (zinc finger)"/>
    <property type="match status" value="1"/>
</dbReference>
<keyword evidence="5" id="KW-0436">Ligase</keyword>
<evidence type="ECO:0000313" key="6">
    <source>
        <dbReference type="Proteomes" id="UP000276133"/>
    </source>
</evidence>
<keyword evidence="1 3" id="KW-0479">Metal-binding</keyword>
<accession>A0A3M7P2S3</accession>
<gene>
    <name evidence="5" type="ORF">BpHYR1_039123</name>
</gene>
<feature type="domain" description="RING-type" evidence="4">
    <location>
        <begin position="404"/>
        <end position="445"/>
    </location>
</feature>
<dbReference type="GO" id="GO:0016874">
    <property type="term" value="F:ligase activity"/>
    <property type="evidence" value="ECO:0007669"/>
    <property type="project" value="UniProtKB-KW"/>
</dbReference>
<dbReference type="GO" id="GO:0061630">
    <property type="term" value="F:ubiquitin protein ligase activity"/>
    <property type="evidence" value="ECO:0007669"/>
    <property type="project" value="TreeGrafter"/>
</dbReference>
<dbReference type="SMART" id="SM00184">
    <property type="entry name" value="RING"/>
    <property type="match status" value="1"/>
</dbReference>